<protein>
    <submittedName>
        <fullName evidence="5">Diguanylate cyclase</fullName>
    </submittedName>
</protein>
<dbReference type="InterPro" id="IPR035919">
    <property type="entry name" value="EAL_sf"/>
</dbReference>
<dbReference type="InterPro" id="IPR052155">
    <property type="entry name" value="Biofilm_reg_signaling"/>
</dbReference>
<feature type="domain" description="EAL" evidence="3">
    <location>
        <begin position="318"/>
        <end position="572"/>
    </location>
</feature>
<dbReference type="SUPFAM" id="SSF55073">
    <property type="entry name" value="Nucleotide cyclase"/>
    <property type="match status" value="1"/>
</dbReference>
<dbReference type="InterPro" id="IPR000160">
    <property type="entry name" value="GGDEF_dom"/>
</dbReference>
<dbReference type="InterPro" id="IPR001633">
    <property type="entry name" value="EAL_dom"/>
</dbReference>
<evidence type="ECO:0000259" key="4">
    <source>
        <dbReference type="PROSITE" id="PS50887"/>
    </source>
</evidence>
<dbReference type="InterPro" id="IPR000014">
    <property type="entry name" value="PAS"/>
</dbReference>
<dbReference type="InterPro" id="IPR029787">
    <property type="entry name" value="Nucleotide_cyclase"/>
</dbReference>
<dbReference type="Gene3D" id="3.30.70.270">
    <property type="match status" value="1"/>
</dbReference>
<dbReference type="PANTHER" id="PTHR44757:SF2">
    <property type="entry name" value="BIOFILM ARCHITECTURE MAINTENANCE PROTEIN MBAA"/>
    <property type="match status" value="1"/>
</dbReference>
<dbReference type="InterPro" id="IPR000700">
    <property type="entry name" value="PAS-assoc_C"/>
</dbReference>
<accession>A0A433RUF6</accession>
<evidence type="ECO:0000259" key="1">
    <source>
        <dbReference type="PROSITE" id="PS50112"/>
    </source>
</evidence>
<proteinExistence type="predicted"/>
<dbReference type="InterPro" id="IPR043128">
    <property type="entry name" value="Rev_trsase/Diguanyl_cyclase"/>
</dbReference>
<gene>
    <name evidence="5" type="ORF">QI30_09425</name>
</gene>
<name>A0A433RUF6_9BACL</name>
<dbReference type="SMART" id="SM00086">
    <property type="entry name" value="PAC"/>
    <property type="match status" value="1"/>
</dbReference>
<dbReference type="InterPro" id="IPR035965">
    <property type="entry name" value="PAS-like_dom_sf"/>
</dbReference>
<dbReference type="Gene3D" id="3.30.450.20">
    <property type="entry name" value="PAS domain"/>
    <property type="match status" value="1"/>
</dbReference>
<dbReference type="Pfam" id="PF13426">
    <property type="entry name" value="PAS_9"/>
    <property type="match status" value="1"/>
</dbReference>
<evidence type="ECO:0000313" key="6">
    <source>
        <dbReference type="Proteomes" id="UP000288623"/>
    </source>
</evidence>
<reference evidence="5 6" key="1">
    <citation type="submission" date="2014-11" db="EMBL/GenBank/DDBJ databases">
        <title>Genome sequence and analysis of novel Kurthia sp.</title>
        <authorList>
            <person name="Lawson J.N."/>
            <person name="Gonzalez J.E."/>
            <person name="Rinauldi L."/>
            <person name="Xuan Z."/>
            <person name="Firman A."/>
            <person name="Shaddox L."/>
            <person name="Trudeau A."/>
            <person name="Shah S."/>
            <person name="Reiman D."/>
        </authorList>
    </citation>
    <scope>NUCLEOTIDE SEQUENCE [LARGE SCALE GENOMIC DNA]</scope>
    <source>
        <strain evidence="5 6">3B1D</strain>
    </source>
</reference>
<feature type="domain" description="PAS" evidence="1">
    <location>
        <begin position="19"/>
        <end position="64"/>
    </location>
</feature>
<dbReference type="PROSITE" id="PS50113">
    <property type="entry name" value="PAC"/>
    <property type="match status" value="1"/>
</dbReference>
<dbReference type="SMART" id="SM00267">
    <property type="entry name" value="GGDEF"/>
    <property type="match status" value="1"/>
</dbReference>
<dbReference type="PROSITE" id="PS50887">
    <property type="entry name" value="GGDEF"/>
    <property type="match status" value="1"/>
</dbReference>
<comment type="caution">
    <text evidence="5">The sequence shown here is derived from an EMBL/GenBank/DDBJ whole genome shotgun (WGS) entry which is preliminary data.</text>
</comment>
<dbReference type="NCBIfam" id="TIGR00229">
    <property type="entry name" value="sensory_box"/>
    <property type="match status" value="1"/>
</dbReference>
<dbReference type="PROSITE" id="PS50883">
    <property type="entry name" value="EAL"/>
    <property type="match status" value="1"/>
</dbReference>
<keyword evidence="6" id="KW-1185">Reference proteome</keyword>
<dbReference type="NCBIfam" id="TIGR00254">
    <property type="entry name" value="GGDEF"/>
    <property type="match status" value="1"/>
</dbReference>
<dbReference type="PROSITE" id="PS50112">
    <property type="entry name" value="PAS"/>
    <property type="match status" value="1"/>
</dbReference>
<dbReference type="EMBL" id="JTFC01000031">
    <property type="protein sequence ID" value="RUS55794.1"/>
    <property type="molecule type" value="Genomic_DNA"/>
</dbReference>
<organism evidence="5 6">
    <name type="scientific">Candidatus Kurthia intestinigallinarum</name>
    <dbReference type="NCBI Taxonomy" id="1562256"/>
    <lineage>
        <taxon>Bacteria</taxon>
        <taxon>Bacillati</taxon>
        <taxon>Bacillota</taxon>
        <taxon>Bacilli</taxon>
        <taxon>Bacillales</taxon>
        <taxon>Caryophanaceae</taxon>
        <taxon>Kurthia</taxon>
    </lineage>
</organism>
<dbReference type="Pfam" id="PF00990">
    <property type="entry name" value="GGDEF"/>
    <property type="match status" value="1"/>
</dbReference>
<dbReference type="Proteomes" id="UP000288623">
    <property type="component" value="Unassembled WGS sequence"/>
</dbReference>
<dbReference type="SMART" id="SM00052">
    <property type="entry name" value="EAL"/>
    <property type="match status" value="1"/>
</dbReference>
<dbReference type="PANTHER" id="PTHR44757">
    <property type="entry name" value="DIGUANYLATE CYCLASE DGCP"/>
    <property type="match status" value="1"/>
</dbReference>
<evidence type="ECO:0000259" key="2">
    <source>
        <dbReference type="PROSITE" id="PS50113"/>
    </source>
</evidence>
<dbReference type="SUPFAM" id="SSF55785">
    <property type="entry name" value="PYP-like sensor domain (PAS domain)"/>
    <property type="match status" value="1"/>
</dbReference>
<dbReference type="CDD" id="cd00130">
    <property type="entry name" value="PAS"/>
    <property type="match status" value="1"/>
</dbReference>
<dbReference type="CDD" id="cd01948">
    <property type="entry name" value="EAL"/>
    <property type="match status" value="1"/>
</dbReference>
<dbReference type="SMART" id="SM00091">
    <property type="entry name" value="PAS"/>
    <property type="match status" value="1"/>
</dbReference>
<dbReference type="Pfam" id="PF00563">
    <property type="entry name" value="EAL"/>
    <property type="match status" value="1"/>
</dbReference>
<evidence type="ECO:0000259" key="3">
    <source>
        <dbReference type="PROSITE" id="PS50883"/>
    </source>
</evidence>
<evidence type="ECO:0000313" key="5">
    <source>
        <dbReference type="EMBL" id="RUS55794.1"/>
    </source>
</evidence>
<feature type="domain" description="PAC" evidence="2">
    <location>
        <begin position="92"/>
        <end position="144"/>
    </location>
</feature>
<dbReference type="Gene3D" id="3.20.20.450">
    <property type="entry name" value="EAL domain"/>
    <property type="match status" value="1"/>
</dbReference>
<sequence length="580" mass="67002">MKKMEYTQKLANATTFTFPNHIIDTIFNSVEEGIMIADTKSRIIHVNPAFEFVTGYTYEEAVGQRSSLLNSGIHDQEFYTKMWATIREHGKWSGEIWNRRKTGDIYPEWLTIVAIHNEQGDIVNYCGIFEDISAQKNAENEIERRKYTDTLTGVANRYAYLQRMETLLQSSANREYHHAVLFLDLDRFKQVNDTLGHSVADEMLISVTQRIQSVLKNKDIVARYGGDEFIITITNIHHMQEAVQVAEKIVHLLSEPLPIDEQNIYISTSMGISLYPEDGTTLETLVKKADQAMYYAKQNGRNQFAFYFDDLKIDSKRVLLLDNELRKAIKQNDFTLNFQPKISLEDKTVIGMEALIRWTNDQLGFVSPAEFIPYAEETGLIIPMSECVFRLACEAHLRLREEMDNVLPIAINISSIHFHQSDFIDTVKMIFEAYNCSPQDFELELTERTVMNNERDSIRKLVQLKNMGFKLSIDDFGTGYSSLSYLVQFPLDYLKIDRSFIQYITSIADKQAVVDAIIQMAHRLHMKVIAEGVEQKDQVKLLEKLGCDMIQGYYYAKPMPLDEFVAFLEFLKLEAREDLK</sequence>
<dbReference type="CDD" id="cd01949">
    <property type="entry name" value="GGDEF"/>
    <property type="match status" value="1"/>
</dbReference>
<dbReference type="InterPro" id="IPR001610">
    <property type="entry name" value="PAC"/>
</dbReference>
<dbReference type="SUPFAM" id="SSF141868">
    <property type="entry name" value="EAL domain-like"/>
    <property type="match status" value="1"/>
</dbReference>
<dbReference type="AlphaFoldDB" id="A0A433RUF6"/>
<dbReference type="FunFam" id="3.30.70.270:FF:000001">
    <property type="entry name" value="Diguanylate cyclase domain protein"/>
    <property type="match status" value="1"/>
</dbReference>
<feature type="domain" description="GGDEF" evidence="4">
    <location>
        <begin position="176"/>
        <end position="309"/>
    </location>
</feature>